<proteinExistence type="predicted"/>
<accession>A7F8A4</accession>
<sequence length="98" mass="11140">MTFLASLEISSKAPILGQPCCVETCNWHIPTGATSASIMCRRWEYSYMAEHPSKIYRARGRRTPMTRRAMLEAQPRRRGSPKDPLSYTLNCSKFNVGN</sequence>
<dbReference type="InParanoid" id="A7F8A4"/>
<dbReference type="RefSeq" id="XP_001585266.1">
    <property type="nucleotide sequence ID" value="XM_001585216.1"/>
</dbReference>
<name>A7F8A4_SCLS1</name>
<keyword evidence="2" id="KW-1185">Reference proteome</keyword>
<evidence type="ECO:0000313" key="1">
    <source>
        <dbReference type="EMBL" id="EDN98975.1"/>
    </source>
</evidence>
<dbReference type="AlphaFoldDB" id="A7F8A4"/>
<protein>
    <submittedName>
        <fullName evidence="1">Uncharacterized protein</fullName>
    </submittedName>
</protein>
<dbReference type="HOGENOM" id="CLU_2334918_0_0_1"/>
<dbReference type="EMBL" id="CH476647">
    <property type="protein sequence ID" value="EDN98975.1"/>
    <property type="molecule type" value="Genomic_DNA"/>
</dbReference>
<evidence type="ECO:0000313" key="2">
    <source>
        <dbReference type="Proteomes" id="UP000001312"/>
    </source>
</evidence>
<dbReference type="Proteomes" id="UP000001312">
    <property type="component" value="Unassembled WGS sequence"/>
</dbReference>
<dbReference type="GeneID" id="5481239"/>
<reference evidence="2" key="1">
    <citation type="journal article" date="2011" name="PLoS Genet.">
        <title>Genomic analysis of the necrotrophic fungal pathogens Sclerotinia sclerotiorum and Botrytis cinerea.</title>
        <authorList>
            <person name="Amselem J."/>
            <person name="Cuomo C.A."/>
            <person name="van Kan J.A."/>
            <person name="Viaud M."/>
            <person name="Benito E.P."/>
            <person name="Couloux A."/>
            <person name="Coutinho P.M."/>
            <person name="de Vries R.P."/>
            <person name="Dyer P.S."/>
            <person name="Fillinger S."/>
            <person name="Fournier E."/>
            <person name="Gout L."/>
            <person name="Hahn M."/>
            <person name="Kohn L."/>
            <person name="Lapalu N."/>
            <person name="Plummer K.M."/>
            <person name="Pradier J.M."/>
            <person name="Quevillon E."/>
            <person name="Sharon A."/>
            <person name="Simon A."/>
            <person name="ten Have A."/>
            <person name="Tudzynski B."/>
            <person name="Tudzynski P."/>
            <person name="Wincker P."/>
            <person name="Andrew M."/>
            <person name="Anthouard V."/>
            <person name="Beever R.E."/>
            <person name="Beffa R."/>
            <person name="Benoit I."/>
            <person name="Bouzid O."/>
            <person name="Brault B."/>
            <person name="Chen Z."/>
            <person name="Choquer M."/>
            <person name="Collemare J."/>
            <person name="Cotton P."/>
            <person name="Danchin E.G."/>
            <person name="Da Silva C."/>
            <person name="Gautier A."/>
            <person name="Giraud C."/>
            <person name="Giraud T."/>
            <person name="Gonzalez C."/>
            <person name="Grossetete S."/>
            <person name="Guldener U."/>
            <person name="Henrissat B."/>
            <person name="Howlett B.J."/>
            <person name="Kodira C."/>
            <person name="Kretschmer M."/>
            <person name="Lappartient A."/>
            <person name="Leroch M."/>
            <person name="Levis C."/>
            <person name="Mauceli E."/>
            <person name="Neuveglise C."/>
            <person name="Oeser B."/>
            <person name="Pearson M."/>
            <person name="Poulain J."/>
            <person name="Poussereau N."/>
            <person name="Quesneville H."/>
            <person name="Rascle C."/>
            <person name="Schumacher J."/>
            <person name="Segurens B."/>
            <person name="Sexton A."/>
            <person name="Silva E."/>
            <person name="Sirven C."/>
            <person name="Soanes D.M."/>
            <person name="Talbot N.J."/>
            <person name="Templeton M."/>
            <person name="Yandava C."/>
            <person name="Yarden O."/>
            <person name="Zeng Q."/>
            <person name="Rollins J.A."/>
            <person name="Lebrun M.H."/>
            <person name="Dickman M."/>
        </authorList>
    </citation>
    <scope>NUCLEOTIDE SEQUENCE [LARGE SCALE GENOMIC DNA]</scope>
    <source>
        <strain evidence="2">ATCC 18683 / 1980 / Ss-1</strain>
    </source>
</reference>
<organism evidence="1 2">
    <name type="scientific">Sclerotinia sclerotiorum (strain ATCC 18683 / 1980 / Ss-1)</name>
    <name type="common">White mold</name>
    <name type="synonym">Whetzelinia sclerotiorum</name>
    <dbReference type="NCBI Taxonomy" id="665079"/>
    <lineage>
        <taxon>Eukaryota</taxon>
        <taxon>Fungi</taxon>
        <taxon>Dikarya</taxon>
        <taxon>Ascomycota</taxon>
        <taxon>Pezizomycotina</taxon>
        <taxon>Leotiomycetes</taxon>
        <taxon>Helotiales</taxon>
        <taxon>Sclerotiniaceae</taxon>
        <taxon>Sclerotinia</taxon>
    </lineage>
</organism>
<gene>
    <name evidence="1" type="ORF">SS1G_13835</name>
</gene>
<dbReference type="KEGG" id="ssl:SS1G_13835"/>